<feature type="region of interest" description="Disordered" evidence="2">
    <location>
        <begin position="2484"/>
        <end position="2514"/>
    </location>
</feature>
<feature type="compositionally biased region" description="Low complexity" evidence="2">
    <location>
        <begin position="2743"/>
        <end position="2753"/>
    </location>
</feature>
<feature type="region of interest" description="Disordered" evidence="2">
    <location>
        <begin position="2371"/>
        <end position="2401"/>
    </location>
</feature>
<evidence type="ECO:0000313" key="5">
    <source>
        <dbReference type="Proteomes" id="UP000254410"/>
    </source>
</evidence>
<sequence length="3210" mass="317341">MVKVSVQRQTALPHKGDNDTDPTTPEDTGLDLVTGAITVDIVETGAITGTTTDVAPGTDVVLTITGKDADGNNVTISKTVTTDASGNYSSAVTVAEGIVDGSAVTVVANTTDRNGQGVGPATDSIAAQGDNDTDPTTPEDTGLDLVTGAITVDIVETGAITGTTTDVAPGTDVVLTITGKDADGNNVTISKTVTTDASGNYSSAVTVAEGIVDGSAVTVVANTTDRNGQGVGPATDSIAAQGDNDTDPTTPEDTGLDLVTGAITVDIVETGAITGTTTDVAPGTDVVLTITGKDADGNNVTISKTVTTDASGNYSSAVTVAEGIVDGSAVTVVANTTDRNGQGVGPATDSIAAQGDNDTDPTTPEDTGLDLVTGAITVDIVETGAITGTTTDVAPGTDVVLTITGKDADGNNVTISKTVTTDASGNYSSAVTVAEGIVDGSAVTVVANTTDRNGQGVGPATDSIAAQGDNDTDPTTPEDTGLDLVTGAITVDIVETGAITGTTTDVAPGTDVVLTITGKDADGNNVTISKTVTTDASGNYSSAVTVAEGIVDGSAVTVVANTTDRNGQGVGPATDSIAAQGDNDTDPTTPEDTGLDLVTGAITVDIVETGAITGTTTDVAPGTDVVLTITGKDADGNNVTISKTVTTDASGNYSSAVTVAEGIVDGSAVTVVANTTDRNGQGVGPATDSIAAQGDNDTDPTTPEDTGLDLVTGAITVDIVETGAITGTTTDVAPGTDVVLTITGKDADGNNVTISKTVTTDASGNYSSAVTVAEGIVDGSAVTVVANTTDRNGQGVGPATDSIAAQGDNDTDPTTPEDTGLDLVTGAITVDIVETGAITGTTTDVAPGTDVVLTITGKDADGNNVTISKTVTTDASGNYSSAVTVAEGIVDGSAVTVVANTTDRNGQGVGPATDSIAAQGDNDTDPTTPEDTGLDLVTGAITVDIVETGAITGTTTDVAPGTDVVLTITGKDADGNNVTISKTVTTDASGNYSSAVTVAEGIVDGSAVTVVANTTDRNGQGVGPATDSIAAQGDNDTDPTTPEDTGLDLVTGAITVDIVETGAITGTTTDVAPGTDVVLTITGKDADGNNVTISKTVTTDASGNYSSAVTVAEGIVDGSAVTVVANTTDRNGQGVGPATDSIAAQGDNDTDPTTPEDTGLDLVTGAITVDIVETGAITGTTTDVAPGTDVVLTITGKDADGNNVTISKTVTTDASGNYSSAVTVAEGIVDGSAVTVVANTTDRNGQGVGPATDSIAAQGDNDTDPTTPEDTGLDLVTGAITVDIVETGAITGTTTDVAPGTDVVLTITGKDADGNNVTISKTVTTDASGNYSSAVTVAEGIVDGSAVTVVANTTDRNGQGVGPATDSIAAQGDNDTDPTTPEDTGLDLVTGAITVDIVETGAITGTTTDVAPGTDVVLTITGKDADGNNVTISKTVTTDASGNYSSAVTVAEGIVDGSAVTVVANTTDRNGQGVGPATDSIAAQGDNDTDPTTPEDTGLDLVTGAITVDIVETGAITGTTTDVAPGTDVVLTITGKDADGNNVTISKTVTTDASGNYSSAVTVAEGIVDGSAVTVVANTTDRNGQGVGPATDSIAAQGDNDTDPTTPEDTGLDLVTGAITVDIVETGAITGTTTDVAPGTDVVLTITGKDADGNNVTISKTVTTDASGNYSSAVTVAEGIVDGSAVTVVANTTDRNGQGVGPATDSIAAQGDNDTDPTTPEDTGLDLVTGAITVDIVETGAITGTTTDVAPGTDVVLTITGKDADGNNVTISKTVTTDASGNYSSAVTVAEGIVDGSAVTVVANTTDRNGQGVGPATDSIAAQGDNDTDPTTPEDTGLDLVTGAITVDIVETGAITGTTTDVAPGTDVVLTITGKDADGNNVTISKTVTTDASGNYSSAVTVADGIVDGSAVTVVANTTDRNGQGVGPATDSIAAQGDNDTDPTTPEDTGLDLVTGAITVDIVETGAITGTTTDVAPGTDVVLTITGKDADGNNVTISKTVTTDASGNYSSAVTVAEGIVDGSAVTVVANTTDRNGQGVGPATDSIAAQGDNDTDPTTPEDTGLDLVTGAITVDIVETGAITGTTTDVAPGTDVVLTITGKDADGNNVTISKTVTTDASGNYSSAVTVAEGIVDGSAVTVVANTTDRNGQGVGPATDSIAAQGDNDTDPTTPEDTGLDLVTGAITVDIVETGAITGTTTDVAPGTDVVLTITGKDADGNNVTISKTVTTDASGNYSSAVTVAEGIVDGSAVTVVANTTDRNGQGVGPATDSIAAQGDNDTDPTTPEDTGLDLVTGAITVDIVETGAITGTTTDVAPGTDVVLTITGKDADGNNVTISKTVTTDASGNYSSAVTVAEGIVDGSAVTVVANTTDRNGQGVGPATDSIAAQGDNDTDPTTPEDTGLDLVTGAITVDIVETGAITGTTTDVAPGTDVVLTITGKDADGNNVTISKTVTTDASGNYSSAVTVAEGIVDGSAVTVVANTTDRNGQGVGPATDSIAAQGDNDTDPTTPEDTGLDLVTGAITVDIVETGAITGTTTDVAPGTDVVLTITGKDADGNNVTISKTVTTDASGNYSSAVTVAEGIVDGSAVTVVANTTDRNGQGVGPATDSIAAQGDNDTDPTTPEDTGLDLVTGAITVDIVETGAITGTTTDVAPGTDVVLTITGYDENGEEIEIERTVQTDSSGNYEYQIISTDGIATGAEGSTVWVVANSSDNNGNNVNAQDSETVEPVVKGDTSTGITNGDDSVTGTSGGDLLTGDTGGLTTNFVAGNDYNISIVLDLSGSMNRGMDGSSNPDEGESRLDIAKAGLKAFIQQMVDHDGVINLQIASFSASGSTGNQYNQVFLNVSADNIDEIFAYIDALEAGGTTHPELGFAKAVDWFEDISSADVENQTYFITDGEPSSSQTTIDNAFSSLAEISKVYAVGVSSSISDKTVSRYDNTDVNGDKLTGTWNGTTNHGTAKAIADAEKLIAYLIGGSENFIPADVGDDTVTGGAGDDILFGDAMNTDWITGLDSLQYPQYSGYSKLIAYLEETVTGGAEPTQKEIYDFVKANYSEFIAADAADSETKGGNDTIYGGSGDDIIIAGAGNDIVYGGSGNDIISTGRGDDTIMYDVLNAADATAGNGTDTWVDYEANDKIEFAADFFDGLLADQSNLGDYITVIDDGNGNAIIQVDRDGSDVTHTMSDLLIIEGQAGLGLQDLIDNNQLVIG</sequence>
<dbReference type="Pfam" id="PF13519">
    <property type="entry name" value="VWA_2"/>
    <property type="match status" value="1"/>
</dbReference>
<dbReference type="SUPFAM" id="SSF53300">
    <property type="entry name" value="vWA-like"/>
    <property type="match status" value="1"/>
</dbReference>
<feature type="region of interest" description="Disordered" evidence="2">
    <location>
        <begin position="224"/>
        <end position="254"/>
    </location>
</feature>
<feature type="region of interest" description="Disordered" evidence="2">
    <location>
        <begin position="1693"/>
        <end position="1723"/>
    </location>
</feature>
<feature type="region of interest" description="Disordered" evidence="2">
    <location>
        <begin position="1015"/>
        <end position="1045"/>
    </location>
</feature>
<gene>
    <name evidence="4" type="ORF">DKE52_020665</name>
</gene>
<feature type="region of interest" description="Disordered" evidence="2">
    <location>
        <begin position="2032"/>
        <end position="2062"/>
    </location>
</feature>
<feature type="compositionally biased region" description="Polar residues" evidence="2">
    <location>
        <begin position="1"/>
        <end position="10"/>
    </location>
</feature>
<feature type="region of interest" description="Disordered" evidence="2">
    <location>
        <begin position="676"/>
        <end position="706"/>
    </location>
</feature>
<protein>
    <submittedName>
        <fullName evidence="4">VWA domain-containing protein</fullName>
    </submittedName>
</protein>
<feature type="region of interest" description="Disordered" evidence="2">
    <location>
        <begin position="1"/>
        <end position="30"/>
    </location>
</feature>
<evidence type="ECO:0000256" key="2">
    <source>
        <dbReference type="SAM" id="MobiDB-lite"/>
    </source>
</evidence>
<feature type="region of interest" description="Disordered" evidence="2">
    <location>
        <begin position="111"/>
        <end position="141"/>
    </location>
</feature>
<dbReference type="InterPro" id="IPR002035">
    <property type="entry name" value="VWF_A"/>
</dbReference>
<keyword evidence="1" id="KW-0106">Calcium</keyword>
<dbReference type="EMBL" id="CP033541">
    <property type="protein sequence ID" value="AZC01478.1"/>
    <property type="molecule type" value="Genomic_DNA"/>
</dbReference>
<feature type="region of interest" description="Disordered" evidence="2">
    <location>
        <begin position="902"/>
        <end position="932"/>
    </location>
</feature>
<dbReference type="Pfam" id="PF00353">
    <property type="entry name" value="HemolysinCabind"/>
    <property type="match status" value="2"/>
</dbReference>
<reference evidence="4 5" key="2">
    <citation type="submission" date="2018-12" db="EMBL/GenBank/DDBJ databases">
        <title>Molecular Epidemiology of Emerging Carbapenem-Resistance in Acinetobacter nosocomialis and Acinetobacter pittii in Taiwan, 2010-2014.</title>
        <authorList>
            <person name="Huang W.-C."/>
            <person name="Wang H.-Y."/>
            <person name="Lai J.-F."/>
            <person name="Lauderdale T.-L."/>
            <person name="Sytwu H.-K."/>
        </authorList>
    </citation>
    <scope>NUCLEOTIDE SEQUENCE [LARGE SCALE GENOMIC DNA]</scope>
    <source>
        <strain evidence="4 5">2014S06-099</strain>
        <plasmid evidence="5">p2014s06-099-1</plasmid>
    </source>
</reference>
<feature type="region of interest" description="Disordered" evidence="2">
    <location>
        <begin position="2145"/>
        <end position="2175"/>
    </location>
</feature>
<dbReference type="CDD" id="cd00198">
    <property type="entry name" value="vWFA"/>
    <property type="match status" value="1"/>
</dbReference>
<feature type="region of interest" description="Disordered" evidence="2">
    <location>
        <begin position="563"/>
        <end position="593"/>
    </location>
</feature>
<dbReference type="Proteomes" id="UP000254410">
    <property type="component" value="Plasmid p2014S06-099-1"/>
</dbReference>
<dbReference type="InterPro" id="IPR011049">
    <property type="entry name" value="Serralysin-like_metalloprot_C"/>
</dbReference>
<feature type="region of interest" description="Disordered" evidence="2">
    <location>
        <begin position="1580"/>
        <end position="1610"/>
    </location>
</feature>
<feature type="region of interest" description="Disordered" evidence="2">
    <location>
        <begin position="2258"/>
        <end position="2288"/>
    </location>
</feature>
<feature type="region of interest" description="Disordered" evidence="2">
    <location>
        <begin position="2597"/>
        <end position="2627"/>
    </location>
</feature>
<accession>A0A3G6YNB4</accession>
<evidence type="ECO:0000256" key="1">
    <source>
        <dbReference type="ARBA" id="ARBA00022837"/>
    </source>
</evidence>
<feature type="region of interest" description="Disordered" evidence="2">
    <location>
        <begin position="1241"/>
        <end position="1271"/>
    </location>
</feature>
<dbReference type="InterPro" id="IPR001343">
    <property type="entry name" value="Hemolysn_Ca-bd"/>
</dbReference>
<feature type="region of interest" description="Disordered" evidence="2">
    <location>
        <begin position="1919"/>
        <end position="1949"/>
    </location>
</feature>
<keyword evidence="4" id="KW-0614">Plasmid</keyword>
<feature type="region of interest" description="Disordered" evidence="2">
    <location>
        <begin position="2717"/>
        <end position="2753"/>
    </location>
</feature>
<feature type="region of interest" description="Disordered" evidence="2">
    <location>
        <begin position="450"/>
        <end position="480"/>
    </location>
</feature>
<proteinExistence type="predicted"/>
<feature type="region of interest" description="Disordered" evidence="2">
    <location>
        <begin position="1128"/>
        <end position="1158"/>
    </location>
</feature>
<dbReference type="SUPFAM" id="SSF51120">
    <property type="entry name" value="beta-Roll"/>
    <property type="match status" value="1"/>
</dbReference>
<reference evidence="4 5" key="1">
    <citation type="submission" date="2018-11" db="EMBL/GenBank/DDBJ databases">
        <authorList>
            <person name="Kuo S.-C."/>
            <person name="Chen F.-J."/>
            <person name="Liao Y.-C."/>
        </authorList>
    </citation>
    <scope>NUCLEOTIDE SEQUENCE [LARGE SCALE GENOMIC DNA]</scope>
    <source>
        <strain evidence="4 5">2014S06-099</strain>
        <plasmid evidence="5">p2014s06-099-1</plasmid>
    </source>
</reference>
<feature type="domain" description="VWFA" evidence="3">
    <location>
        <begin position="2774"/>
        <end position="2938"/>
    </location>
</feature>
<feature type="region of interest" description="Disordered" evidence="2">
    <location>
        <begin position="1806"/>
        <end position="1836"/>
    </location>
</feature>
<organism evidence="4 5">
    <name type="scientific">Acinetobacter pittii</name>
    <name type="common">Acinetobacter genomosp. 3</name>
    <dbReference type="NCBI Taxonomy" id="48296"/>
    <lineage>
        <taxon>Bacteria</taxon>
        <taxon>Pseudomonadati</taxon>
        <taxon>Pseudomonadota</taxon>
        <taxon>Gammaproteobacteria</taxon>
        <taxon>Moraxellales</taxon>
        <taxon>Moraxellaceae</taxon>
        <taxon>Acinetobacter</taxon>
        <taxon>Acinetobacter calcoaceticus/baumannii complex</taxon>
    </lineage>
</organism>
<dbReference type="SMART" id="SM00327">
    <property type="entry name" value="VWA"/>
    <property type="match status" value="1"/>
</dbReference>
<feature type="region of interest" description="Disordered" evidence="2">
    <location>
        <begin position="789"/>
        <end position="819"/>
    </location>
</feature>
<dbReference type="SMART" id="SM00710">
    <property type="entry name" value="PbH1"/>
    <property type="match status" value="46"/>
</dbReference>
<dbReference type="GO" id="GO:0005509">
    <property type="term" value="F:calcium ion binding"/>
    <property type="evidence" value="ECO:0007669"/>
    <property type="project" value="InterPro"/>
</dbReference>
<dbReference type="InterPro" id="IPR006626">
    <property type="entry name" value="PbH1"/>
</dbReference>
<geneLocation type="plasmid" evidence="5">
    <name>p2014s06-099-1</name>
</geneLocation>
<dbReference type="InterPro" id="IPR036465">
    <property type="entry name" value="vWFA_dom_sf"/>
</dbReference>
<evidence type="ECO:0000259" key="3">
    <source>
        <dbReference type="PROSITE" id="PS50234"/>
    </source>
</evidence>
<name>A0A3G6YNB4_ACIPI</name>
<feature type="region of interest" description="Disordered" evidence="2">
    <location>
        <begin position="337"/>
        <end position="367"/>
    </location>
</feature>
<feature type="region of interest" description="Disordered" evidence="2">
    <location>
        <begin position="1467"/>
        <end position="1497"/>
    </location>
</feature>
<dbReference type="PROSITE" id="PS50234">
    <property type="entry name" value="VWFA"/>
    <property type="match status" value="1"/>
</dbReference>
<evidence type="ECO:0000313" key="4">
    <source>
        <dbReference type="EMBL" id="AZC01478.1"/>
    </source>
</evidence>
<feature type="compositionally biased region" description="Low complexity" evidence="2">
    <location>
        <begin position="21"/>
        <end position="30"/>
    </location>
</feature>
<feature type="region of interest" description="Disordered" evidence="2">
    <location>
        <begin position="1354"/>
        <end position="1384"/>
    </location>
</feature>
<dbReference type="PRINTS" id="PR00313">
    <property type="entry name" value="CABNDNGRPT"/>
</dbReference>